<dbReference type="CDD" id="cd03015">
    <property type="entry name" value="PRX_Typ2cys"/>
    <property type="match status" value="1"/>
</dbReference>
<dbReference type="PIRSF" id="PIRSF000239">
    <property type="entry name" value="AHPC"/>
    <property type="match status" value="1"/>
</dbReference>
<dbReference type="OrthoDB" id="9812811at2"/>
<evidence type="ECO:0000256" key="2">
    <source>
        <dbReference type="ARBA" id="ARBA00009796"/>
    </source>
</evidence>
<evidence type="ECO:0000259" key="17">
    <source>
        <dbReference type="PROSITE" id="PS51352"/>
    </source>
</evidence>
<evidence type="ECO:0000256" key="10">
    <source>
        <dbReference type="ARBA" id="ARBA00023157"/>
    </source>
</evidence>
<dbReference type="GO" id="GO:0008379">
    <property type="term" value="F:thioredoxin peroxidase activity"/>
    <property type="evidence" value="ECO:0007669"/>
    <property type="project" value="TreeGrafter"/>
</dbReference>
<evidence type="ECO:0000256" key="6">
    <source>
        <dbReference type="ARBA" id="ARBA00022490"/>
    </source>
</evidence>
<dbReference type="GO" id="GO:0102039">
    <property type="term" value="F:NADH-dependent peroxiredoxin activity"/>
    <property type="evidence" value="ECO:0007669"/>
    <property type="project" value="UniProtKB-EC"/>
</dbReference>
<dbReference type="InterPro" id="IPR050217">
    <property type="entry name" value="Peroxiredoxin"/>
</dbReference>
<keyword evidence="7 16" id="KW-0575">Peroxidase</keyword>
<evidence type="ECO:0000256" key="11">
    <source>
        <dbReference type="ARBA" id="ARBA00023284"/>
    </source>
</evidence>
<evidence type="ECO:0000256" key="12">
    <source>
        <dbReference type="ARBA" id="ARBA00032077"/>
    </source>
</evidence>
<evidence type="ECO:0000256" key="7">
    <source>
        <dbReference type="ARBA" id="ARBA00022559"/>
    </source>
</evidence>
<feature type="active site" description="Cysteine sulfenic acid (-SOH) intermediate; for peroxidase activity" evidence="15">
    <location>
        <position position="47"/>
    </location>
</feature>
<dbReference type="PATRIC" id="fig|1495769.3.peg.23"/>
<dbReference type="AlphaFoldDB" id="A0A078KAU2"/>
<dbReference type="InterPro" id="IPR019479">
    <property type="entry name" value="Peroxiredoxin_C"/>
</dbReference>
<comment type="subunit">
    <text evidence="3">Homodimer; disulfide-linked, upon oxidation. 5 homodimers assemble to form a ring-like decamer.</text>
</comment>
<evidence type="ECO:0000256" key="4">
    <source>
        <dbReference type="ARBA" id="ARBA00013021"/>
    </source>
</evidence>
<dbReference type="InterPro" id="IPR017559">
    <property type="entry name" value="AhpC"/>
</dbReference>
<dbReference type="NCBIfam" id="TIGR03137">
    <property type="entry name" value="AhpC"/>
    <property type="match status" value="1"/>
</dbReference>
<dbReference type="InterPro" id="IPR036249">
    <property type="entry name" value="Thioredoxin-like_sf"/>
</dbReference>
<evidence type="ECO:0000256" key="5">
    <source>
        <dbReference type="ARBA" id="ARBA00017462"/>
    </source>
</evidence>
<keyword evidence="11 16" id="KW-0676">Redox-active center</keyword>
<dbReference type="PANTHER" id="PTHR10681">
    <property type="entry name" value="THIOREDOXIN PEROXIDASE"/>
    <property type="match status" value="1"/>
</dbReference>
<keyword evidence="6 16" id="KW-0963">Cytoplasm</keyword>
<dbReference type="SUPFAM" id="SSF52833">
    <property type="entry name" value="Thioredoxin-like"/>
    <property type="match status" value="1"/>
</dbReference>
<dbReference type="GO" id="GO:0033554">
    <property type="term" value="P:cellular response to stress"/>
    <property type="evidence" value="ECO:0007669"/>
    <property type="project" value="TreeGrafter"/>
</dbReference>
<keyword evidence="8 16" id="KW-0049">Antioxidant</keyword>
<dbReference type="GO" id="GO:0042744">
    <property type="term" value="P:hydrogen peroxide catabolic process"/>
    <property type="evidence" value="ECO:0007669"/>
    <property type="project" value="TreeGrafter"/>
</dbReference>
<sequence>MSILNSKIIPFKTIAFHNNNFINISEDNLKGNWSIFFFYPADFTFICPTELGDLADNYIEFKQLNIEIYSISTDTHFTHKAWYDNSKTISKIKFPMLGDPTGKISRNFNVMIEEEGIAERATFIIDHELKIKFIEINDGNIGRNAKYILRNVKAIQYVDKNPGEVCPANWLNGKPTLIPSINMVGKI</sequence>
<evidence type="ECO:0000256" key="16">
    <source>
        <dbReference type="RuleBase" id="RU366004"/>
    </source>
</evidence>
<dbReference type="InterPro" id="IPR013766">
    <property type="entry name" value="Thioredoxin_domain"/>
</dbReference>
<dbReference type="Pfam" id="PF00578">
    <property type="entry name" value="AhpC-TSA"/>
    <property type="match status" value="1"/>
</dbReference>
<dbReference type="Pfam" id="PF10417">
    <property type="entry name" value="1-cysPrx_C"/>
    <property type="match status" value="1"/>
</dbReference>
<dbReference type="PANTHER" id="PTHR10681:SF121">
    <property type="entry name" value="ALKYL HYDROPEROXIDE REDUCTASE C"/>
    <property type="match status" value="1"/>
</dbReference>
<dbReference type="InterPro" id="IPR024706">
    <property type="entry name" value="Peroxiredoxin_AhpC-typ"/>
</dbReference>
<dbReference type="PROSITE" id="PS51352">
    <property type="entry name" value="THIOREDOXIN_2"/>
    <property type="match status" value="1"/>
</dbReference>
<proteinExistence type="inferred from homology"/>
<dbReference type="Gene3D" id="3.40.30.10">
    <property type="entry name" value="Glutaredoxin"/>
    <property type="match status" value="1"/>
</dbReference>
<keyword evidence="19" id="KW-1185">Reference proteome</keyword>
<evidence type="ECO:0000313" key="19">
    <source>
        <dbReference type="Proteomes" id="UP000032420"/>
    </source>
</evidence>
<dbReference type="Proteomes" id="UP000032420">
    <property type="component" value="Chromosome I"/>
</dbReference>
<reference evidence="19" key="1">
    <citation type="submission" date="2014-07" db="EMBL/GenBank/DDBJ databases">
        <authorList>
            <person name="Santos-Garcia D."/>
        </authorList>
    </citation>
    <scope>NUCLEOTIDE SEQUENCE [LARGE SCALE GENOMIC DNA]</scope>
</reference>
<accession>A0A078KAU2</accession>
<dbReference type="STRING" id="1495769.CEM_029"/>
<evidence type="ECO:0000256" key="8">
    <source>
        <dbReference type="ARBA" id="ARBA00022862"/>
    </source>
</evidence>
<evidence type="ECO:0000256" key="15">
    <source>
        <dbReference type="PIRSR" id="PIRSR000239-1"/>
    </source>
</evidence>
<dbReference type="EC" id="1.11.1.26" evidence="4 16"/>
<name>A0A078KAU2_9GAMM</name>
<feature type="domain" description="Thioredoxin" evidence="17">
    <location>
        <begin position="2"/>
        <end position="157"/>
    </location>
</feature>
<dbReference type="KEGG" id="eme:CEM_029"/>
<dbReference type="GO" id="GO:0045454">
    <property type="term" value="P:cell redox homeostasis"/>
    <property type="evidence" value="ECO:0007669"/>
    <property type="project" value="TreeGrafter"/>
</dbReference>
<comment type="subcellular location">
    <subcellularLocation>
        <location evidence="1 16">Cytoplasm</location>
    </subcellularLocation>
</comment>
<dbReference type="HOGENOM" id="CLU_042529_21_3_6"/>
<evidence type="ECO:0000256" key="1">
    <source>
        <dbReference type="ARBA" id="ARBA00004496"/>
    </source>
</evidence>
<dbReference type="EMBL" id="LM655252">
    <property type="protein sequence ID" value="CDZ16301.1"/>
    <property type="molecule type" value="Genomic_DNA"/>
</dbReference>
<dbReference type="InterPro" id="IPR000866">
    <property type="entry name" value="AhpC/TSA"/>
</dbReference>
<comment type="function">
    <text evidence="16">Thiol-specific peroxidase that catalyzes the reduction of hydrogen peroxide and organic hydroperoxides to water and alcohols, respectively. Plays a role in cell protection against oxidative stress by detoxifying peroxides.</text>
</comment>
<evidence type="ECO:0000256" key="13">
    <source>
        <dbReference type="ARBA" id="ARBA00032824"/>
    </source>
</evidence>
<dbReference type="GO" id="GO:0005829">
    <property type="term" value="C:cytosol"/>
    <property type="evidence" value="ECO:0007669"/>
    <property type="project" value="TreeGrafter"/>
</dbReference>
<protein>
    <recommendedName>
        <fullName evidence="5 16">Alkyl hydroperoxide reductase C</fullName>
        <ecNumber evidence="4 16">1.11.1.26</ecNumber>
    </recommendedName>
    <alternativeName>
        <fullName evidence="12 16">Peroxiredoxin</fullName>
    </alternativeName>
    <alternativeName>
        <fullName evidence="13 16">Thioredoxin peroxidase</fullName>
    </alternativeName>
</protein>
<comment type="catalytic activity">
    <reaction evidence="14 16">
        <text>a hydroperoxide + NADH + H(+) = an alcohol + NAD(+) + H2O</text>
        <dbReference type="Rhea" id="RHEA:62628"/>
        <dbReference type="ChEBI" id="CHEBI:15377"/>
        <dbReference type="ChEBI" id="CHEBI:15378"/>
        <dbReference type="ChEBI" id="CHEBI:30879"/>
        <dbReference type="ChEBI" id="CHEBI:35924"/>
        <dbReference type="ChEBI" id="CHEBI:57540"/>
        <dbReference type="ChEBI" id="CHEBI:57945"/>
        <dbReference type="EC" id="1.11.1.26"/>
    </reaction>
</comment>
<evidence type="ECO:0000256" key="9">
    <source>
        <dbReference type="ARBA" id="ARBA00023002"/>
    </source>
</evidence>
<dbReference type="GO" id="GO:0006979">
    <property type="term" value="P:response to oxidative stress"/>
    <property type="evidence" value="ECO:0007669"/>
    <property type="project" value="UniProtKB-UniRule"/>
</dbReference>
<keyword evidence="10 16" id="KW-1015">Disulfide bond</keyword>
<evidence type="ECO:0000256" key="3">
    <source>
        <dbReference type="ARBA" id="ARBA00011654"/>
    </source>
</evidence>
<comment type="similarity">
    <text evidence="2 16">Belongs to the peroxiredoxin family. AhpC/Prx1 subfamily.</text>
</comment>
<evidence type="ECO:0000256" key="14">
    <source>
        <dbReference type="ARBA" id="ARBA00047572"/>
    </source>
</evidence>
<evidence type="ECO:0000313" key="18">
    <source>
        <dbReference type="EMBL" id="CDZ16301.1"/>
    </source>
</evidence>
<organism evidence="18 19">
    <name type="scientific">Candidatus Johnevansia muelleri</name>
    <dbReference type="NCBI Taxonomy" id="1495769"/>
    <lineage>
        <taxon>Bacteria</taxon>
        <taxon>Pseudomonadati</taxon>
        <taxon>Pseudomonadota</taxon>
        <taxon>Gammaproteobacteria</taxon>
        <taxon>Candidatus Johnevansiales</taxon>
        <taxon>Candidatus Johnevansiaceae</taxon>
        <taxon>Candidatus Johnevansia</taxon>
    </lineage>
</organism>
<dbReference type="FunFam" id="3.40.30.10:FF:000002">
    <property type="entry name" value="Alkyl hydroperoxide reductase C"/>
    <property type="match status" value="1"/>
</dbReference>
<keyword evidence="9 16" id="KW-0560">Oxidoreductase</keyword>
<gene>
    <name evidence="18" type="primary">ahpC</name>
    <name evidence="18" type="ORF">CEM_029</name>
</gene>